<evidence type="ECO:0000313" key="1">
    <source>
        <dbReference type="EMBL" id="JAP09255.1"/>
    </source>
</evidence>
<dbReference type="AlphaFoldDB" id="A0A0V0GNC5"/>
<dbReference type="EMBL" id="GEDG01035357">
    <property type="protein sequence ID" value="JAP09255.1"/>
    <property type="molecule type" value="Transcribed_RNA"/>
</dbReference>
<proteinExistence type="predicted"/>
<accession>A0A0V0GNC5</accession>
<organism evidence="1">
    <name type="scientific">Solanum chacoense</name>
    <name type="common">Chaco potato</name>
    <dbReference type="NCBI Taxonomy" id="4108"/>
    <lineage>
        <taxon>Eukaryota</taxon>
        <taxon>Viridiplantae</taxon>
        <taxon>Streptophyta</taxon>
        <taxon>Embryophyta</taxon>
        <taxon>Tracheophyta</taxon>
        <taxon>Spermatophyta</taxon>
        <taxon>Magnoliopsida</taxon>
        <taxon>eudicotyledons</taxon>
        <taxon>Gunneridae</taxon>
        <taxon>Pentapetalae</taxon>
        <taxon>asterids</taxon>
        <taxon>lamiids</taxon>
        <taxon>Solanales</taxon>
        <taxon>Solanaceae</taxon>
        <taxon>Solanoideae</taxon>
        <taxon>Solaneae</taxon>
        <taxon>Solanum</taxon>
    </lineage>
</organism>
<sequence length="71" mass="8082">MLISIRFKGTCFGRPSLVFWAIIYPVGDPPTWIFHLGLFGVKNIGLWLSIFPYSSNQLGQINLGQINANRW</sequence>
<name>A0A0V0GNC5_SOLCH</name>
<protein>
    <submittedName>
        <fullName evidence="1">Putative ovule protein</fullName>
    </submittedName>
</protein>
<reference evidence="1" key="1">
    <citation type="submission" date="2015-12" db="EMBL/GenBank/DDBJ databases">
        <title>Gene expression during late stages of embryo sac development: a critical building block for successful pollen-pistil interactions.</title>
        <authorList>
            <person name="Liu Y."/>
            <person name="Joly V."/>
            <person name="Sabar M."/>
            <person name="Matton D.P."/>
        </authorList>
    </citation>
    <scope>NUCLEOTIDE SEQUENCE</scope>
</reference>